<sequence>MTDDPDLRSVREFHQQRPGVAPGALDRVRRRVQTAPAAPHAPRLLLPRWAAPAAAAAVVAAVVGGVAMLGAADRGTPQPGGPTGGPARLASTAPTAPEGTAALWLKYGAPVPVSTVFAELDRAAAGTALAAPRPGELLCSHATVLTRPGPAPAPGSAPATAQAEVRCFEPEGLLEVPAPEASPGEVKGQSPAEQLAAARDGFAAAGPGWGYPTAVWLAALPTDPDLLLAGFRAGTRGPAEVDDLTRWQQYGRFLTRVDPLLPAAQRAAFHRLLARLAGLTATEAFTASGKRFYAVRLTSGTIADELLFEPSTGRLEGHVELIGVATAGSGPASSPGGGEPVPVRQERWKYLFRPAAGWASPSATAAR</sequence>
<evidence type="ECO:0000313" key="2">
    <source>
        <dbReference type="EMBL" id="GIF88451.1"/>
    </source>
</evidence>
<evidence type="ECO:0008006" key="4">
    <source>
        <dbReference type="Google" id="ProtNLM"/>
    </source>
</evidence>
<evidence type="ECO:0000256" key="1">
    <source>
        <dbReference type="SAM" id="MobiDB-lite"/>
    </source>
</evidence>
<feature type="region of interest" description="Disordered" evidence="1">
    <location>
        <begin position="1"/>
        <end position="26"/>
    </location>
</feature>
<dbReference type="RefSeq" id="WP_191843198.1">
    <property type="nucleotide sequence ID" value="NZ_BAAALB010000002.1"/>
</dbReference>
<feature type="region of interest" description="Disordered" evidence="1">
    <location>
        <begin position="74"/>
        <end position="94"/>
    </location>
</feature>
<comment type="caution">
    <text evidence="2">The sequence shown here is derived from an EMBL/GenBank/DDBJ whole genome shotgun (WGS) entry which is preliminary data.</text>
</comment>
<organism evidence="2 3">
    <name type="scientific">Catellatospora chokoriensis</name>
    <dbReference type="NCBI Taxonomy" id="310353"/>
    <lineage>
        <taxon>Bacteria</taxon>
        <taxon>Bacillati</taxon>
        <taxon>Actinomycetota</taxon>
        <taxon>Actinomycetes</taxon>
        <taxon>Micromonosporales</taxon>
        <taxon>Micromonosporaceae</taxon>
        <taxon>Catellatospora</taxon>
    </lineage>
</organism>
<keyword evidence="3" id="KW-1185">Reference proteome</keyword>
<gene>
    <name evidence="2" type="ORF">Cch02nite_18950</name>
</gene>
<dbReference type="AlphaFoldDB" id="A0A8J3NQF3"/>
<accession>A0A8J3NQF3</accession>
<reference evidence="2 3" key="1">
    <citation type="submission" date="2021-01" db="EMBL/GenBank/DDBJ databases">
        <title>Whole genome shotgun sequence of Catellatospora chokoriensis NBRC 107358.</title>
        <authorList>
            <person name="Komaki H."/>
            <person name="Tamura T."/>
        </authorList>
    </citation>
    <scope>NUCLEOTIDE SEQUENCE [LARGE SCALE GENOMIC DNA]</scope>
    <source>
        <strain evidence="2 3">NBRC 107358</strain>
    </source>
</reference>
<evidence type="ECO:0000313" key="3">
    <source>
        <dbReference type="Proteomes" id="UP000619293"/>
    </source>
</evidence>
<proteinExistence type="predicted"/>
<dbReference type="EMBL" id="BONG01000008">
    <property type="protein sequence ID" value="GIF88451.1"/>
    <property type="molecule type" value="Genomic_DNA"/>
</dbReference>
<name>A0A8J3NQF3_9ACTN</name>
<feature type="compositionally biased region" description="Basic and acidic residues" evidence="1">
    <location>
        <begin position="1"/>
        <end position="15"/>
    </location>
</feature>
<dbReference type="Proteomes" id="UP000619293">
    <property type="component" value="Unassembled WGS sequence"/>
</dbReference>
<protein>
    <recommendedName>
        <fullName evidence="4">CU044_5270 family protein</fullName>
    </recommendedName>
</protein>